<feature type="domain" description="NAD(P)-binding" evidence="1">
    <location>
        <begin position="8"/>
        <end position="144"/>
    </location>
</feature>
<dbReference type="SUPFAM" id="SSF51735">
    <property type="entry name" value="NAD(P)-binding Rossmann-fold domains"/>
    <property type="match status" value="1"/>
</dbReference>
<dbReference type="AlphaFoldDB" id="M4V8G7"/>
<evidence type="ECO:0000313" key="3">
    <source>
        <dbReference type="Proteomes" id="UP000012040"/>
    </source>
</evidence>
<dbReference type="STRING" id="1184267.A11Q_81"/>
<reference evidence="2 3" key="1">
    <citation type="journal article" date="2013" name="ISME J.">
        <title>By their genes ye shall know them: genomic signatures of predatory bacteria.</title>
        <authorList>
            <person name="Pasternak Z."/>
            <person name="Pietrokovski S."/>
            <person name="Rotem O."/>
            <person name="Gophna U."/>
            <person name="Lurie-Weinberger M.N."/>
            <person name="Jurkevitch E."/>
        </authorList>
    </citation>
    <scope>NUCLEOTIDE SEQUENCE [LARGE SCALE GENOMIC DNA]</scope>
    <source>
        <strain evidence="2 3">JSS</strain>
    </source>
</reference>
<dbReference type="InterPro" id="IPR016040">
    <property type="entry name" value="NAD(P)-bd_dom"/>
</dbReference>
<proteinExistence type="predicted"/>
<sequence>MKTAVVIGSTGLVGTHLVEKLVHEGSFAQILAIVRRHPANLADSSGVWNNPKVRCLTFDFEDWNQLEIQVRSFAGTSSLSFFCCLGTTISKAGSQQAFRKIDYEHVVNFARMARICRAEKLLVVSAIGADAKSSVFYNRVKGEMESHVTREFTAGDLHFFHPSLLLGDRQEFRFGERLAVLFSPIYSWLIAKKFRPVHAAQVAKAMVLASTGKLKASRIVENAVMLDLK</sequence>
<dbReference type="Gene3D" id="3.40.50.720">
    <property type="entry name" value="NAD(P)-binding Rossmann-like Domain"/>
    <property type="match status" value="1"/>
</dbReference>
<dbReference type="eggNOG" id="COG0702">
    <property type="taxonomic scope" value="Bacteria"/>
</dbReference>
<dbReference type="HOGENOM" id="CLU_071330_2_0_7"/>
<gene>
    <name evidence="2" type="ORF">A11Q_81</name>
</gene>
<dbReference type="InterPro" id="IPR036291">
    <property type="entry name" value="NAD(P)-bd_dom_sf"/>
</dbReference>
<dbReference type="Proteomes" id="UP000012040">
    <property type="component" value="Chromosome"/>
</dbReference>
<dbReference type="RefSeq" id="WP_015468791.1">
    <property type="nucleotide sequence ID" value="NC_020813.1"/>
</dbReference>
<evidence type="ECO:0000313" key="2">
    <source>
        <dbReference type="EMBL" id="AGH94301.1"/>
    </source>
</evidence>
<dbReference type="OrthoDB" id="5291990at2"/>
<keyword evidence="3" id="KW-1185">Reference proteome</keyword>
<organism evidence="2 3">
    <name type="scientific">Pseudobdellovibrio exovorus JSS</name>
    <dbReference type="NCBI Taxonomy" id="1184267"/>
    <lineage>
        <taxon>Bacteria</taxon>
        <taxon>Pseudomonadati</taxon>
        <taxon>Bdellovibrionota</taxon>
        <taxon>Bdellovibrionia</taxon>
        <taxon>Bdellovibrionales</taxon>
        <taxon>Pseudobdellovibrionaceae</taxon>
        <taxon>Pseudobdellovibrio</taxon>
    </lineage>
</organism>
<protein>
    <recommendedName>
        <fullName evidence="1">NAD(P)-binding domain-containing protein</fullName>
    </recommendedName>
</protein>
<dbReference type="Pfam" id="PF13460">
    <property type="entry name" value="NAD_binding_10"/>
    <property type="match status" value="1"/>
</dbReference>
<name>M4V8G7_9BACT</name>
<accession>M4V8G7</accession>
<evidence type="ECO:0000259" key="1">
    <source>
        <dbReference type="Pfam" id="PF13460"/>
    </source>
</evidence>
<dbReference type="PANTHER" id="PTHR14097">
    <property type="entry name" value="OXIDOREDUCTASE HTATIP2"/>
    <property type="match status" value="1"/>
</dbReference>
<dbReference type="PANTHER" id="PTHR14097:SF7">
    <property type="entry name" value="OXIDOREDUCTASE HTATIP2"/>
    <property type="match status" value="1"/>
</dbReference>
<dbReference type="PATRIC" id="fig|1184267.3.peg.83"/>
<dbReference type="KEGG" id="bex:A11Q_81"/>
<dbReference type="EMBL" id="CP003537">
    <property type="protein sequence ID" value="AGH94301.1"/>
    <property type="molecule type" value="Genomic_DNA"/>
</dbReference>